<keyword evidence="11" id="KW-0238">DNA-binding</keyword>
<evidence type="ECO:0000256" key="14">
    <source>
        <dbReference type="ARBA" id="ARBA00023242"/>
    </source>
</evidence>
<evidence type="ECO:0000259" key="15">
    <source>
        <dbReference type="SMART" id="SM00559"/>
    </source>
</evidence>
<keyword evidence="6" id="KW-0227">DNA damage</keyword>
<dbReference type="KEGG" id="slb:AWJ20_3961"/>
<dbReference type="SUPFAM" id="SSF100939">
    <property type="entry name" value="SPOC domain-like"/>
    <property type="match status" value="1"/>
</dbReference>
<evidence type="ECO:0000313" key="16">
    <source>
        <dbReference type="EMBL" id="ANB11160.1"/>
    </source>
</evidence>
<dbReference type="PANTHER" id="PTHR12604">
    <property type="entry name" value="KU AUTOANTIGEN DNA HELICASE"/>
    <property type="match status" value="1"/>
</dbReference>
<evidence type="ECO:0000256" key="10">
    <source>
        <dbReference type="ARBA" id="ARBA00022895"/>
    </source>
</evidence>
<dbReference type="GO" id="GO:0043564">
    <property type="term" value="C:Ku70:Ku80 complex"/>
    <property type="evidence" value="ECO:0007669"/>
    <property type="project" value="TreeGrafter"/>
</dbReference>
<dbReference type="OrthoDB" id="3249161at2759"/>
<keyword evidence="7" id="KW-0378">Hydrolase</keyword>
<proteinExistence type="predicted"/>
<evidence type="ECO:0000256" key="2">
    <source>
        <dbReference type="ARBA" id="ARBA00004574"/>
    </source>
</evidence>
<keyword evidence="10" id="KW-0779">Telomere</keyword>
<sequence length="341" mass="38584">MQQFDDASNIKSSRRCFIVTDNEDPSFGNSQQRTAAKTNAEELVNKNVIIEPAFLSHGDSKGEGSNFDMSQFWDSITFTKPMDDEENADVEPVPSSYLVSDLTLKTSLLSRRSPKRALFTNRIELAPGIEIGVKGYLTFSKQLFVKDRYVYTQGEEKQIVKSEVKITDDESVNTVSPDEIIRAYEFGDSYIYFTPEQVNQIRNLGRPLIRIIGFKSPSFVPPEYNKRHSMFVYPSDSKLTGSIRAFHSLYQCMRQKGKVAIAWAIIRSNSIPEPCALFPVNEEVETKGSLTVQVTPPGFQLVILPYADDIRARPMSTITEGKAERIYNSFNRNKLTINSPK</sequence>
<dbReference type="GO" id="GO:0003678">
    <property type="term" value="F:DNA helicase activity"/>
    <property type="evidence" value="ECO:0007669"/>
    <property type="project" value="UniProtKB-EC"/>
</dbReference>
<dbReference type="AlphaFoldDB" id="A0A167C337"/>
<evidence type="ECO:0000256" key="12">
    <source>
        <dbReference type="ARBA" id="ARBA00023172"/>
    </source>
</evidence>
<keyword evidence="5" id="KW-0547">Nucleotide-binding</keyword>
<keyword evidence="9" id="KW-0067">ATP-binding</keyword>
<dbReference type="RefSeq" id="XP_018733637.1">
    <property type="nucleotide sequence ID" value="XM_018881003.1"/>
</dbReference>
<evidence type="ECO:0000256" key="6">
    <source>
        <dbReference type="ARBA" id="ARBA00022763"/>
    </source>
</evidence>
<keyword evidence="14" id="KW-0539">Nucleus</keyword>
<evidence type="ECO:0000256" key="9">
    <source>
        <dbReference type="ARBA" id="ARBA00022840"/>
    </source>
</evidence>
<keyword evidence="17" id="KW-1185">Reference proteome</keyword>
<dbReference type="Gene3D" id="4.10.970.10">
    <property type="entry name" value="Ku70, bridge and pillars"/>
    <property type="match status" value="1"/>
</dbReference>
<dbReference type="InterPro" id="IPR027388">
    <property type="entry name" value="Ku70_bridge/pillars_dom_sf"/>
</dbReference>
<comment type="subcellular location">
    <subcellularLocation>
        <location evidence="2">Chromosome</location>
        <location evidence="2">Telomere</location>
    </subcellularLocation>
    <subcellularLocation>
        <location evidence="1">Nucleus</location>
    </subcellularLocation>
</comment>
<evidence type="ECO:0000256" key="5">
    <source>
        <dbReference type="ARBA" id="ARBA00022741"/>
    </source>
</evidence>
<dbReference type="Gene3D" id="2.40.290.10">
    <property type="match status" value="1"/>
</dbReference>
<evidence type="ECO:0000256" key="13">
    <source>
        <dbReference type="ARBA" id="ARBA00023204"/>
    </source>
</evidence>
<dbReference type="GO" id="GO:0005524">
    <property type="term" value="F:ATP binding"/>
    <property type="evidence" value="ECO:0007669"/>
    <property type="project" value="UniProtKB-KW"/>
</dbReference>
<dbReference type="GO" id="GO:0006303">
    <property type="term" value="P:double-strand break repair via nonhomologous end joining"/>
    <property type="evidence" value="ECO:0007669"/>
    <property type="project" value="InterPro"/>
</dbReference>
<evidence type="ECO:0000313" key="17">
    <source>
        <dbReference type="Proteomes" id="UP000189580"/>
    </source>
</evidence>
<dbReference type="EC" id="3.6.4.12" evidence="3"/>
<keyword evidence="13" id="KW-0234">DNA repair</keyword>
<evidence type="ECO:0000256" key="1">
    <source>
        <dbReference type="ARBA" id="ARBA00004123"/>
    </source>
</evidence>
<dbReference type="GO" id="GO:0042162">
    <property type="term" value="F:telomeric DNA binding"/>
    <property type="evidence" value="ECO:0007669"/>
    <property type="project" value="TreeGrafter"/>
</dbReference>
<dbReference type="InterPro" id="IPR016194">
    <property type="entry name" value="SPOC-like_C_dom_sf"/>
</dbReference>
<evidence type="ECO:0000256" key="8">
    <source>
        <dbReference type="ARBA" id="ARBA00022806"/>
    </source>
</evidence>
<dbReference type="GO" id="GO:0000723">
    <property type="term" value="P:telomere maintenance"/>
    <property type="evidence" value="ECO:0007669"/>
    <property type="project" value="TreeGrafter"/>
</dbReference>
<dbReference type="PANTHER" id="PTHR12604:SF2">
    <property type="entry name" value="X-RAY REPAIR CROSS-COMPLEMENTING PROTEIN 6"/>
    <property type="match status" value="1"/>
</dbReference>
<name>A0A167C337_9ASCO</name>
<dbReference type="Pfam" id="PF02735">
    <property type="entry name" value="Ku"/>
    <property type="match status" value="1"/>
</dbReference>
<dbReference type="SMART" id="SM00559">
    <property type="entry name" value="Ku78"/>
    <property type="match status" value="1"/>
</dbReference>
<dbReference type="CDD" id="cd00788">
    <property type="entry name" value="KU70"/>
    <property type="match status" value="1"/>
</dbReference>
<keyword evidence="8" id="KW-0347">Helicase</keyword>
<dbReference type="SUPFAM" id="SSF53300">
    <property type="entry name" value="vWA-like"/>
    <property type="match status" value="1"/>
</dbReference>
<dbReference type="GO" id="GO:0016787">
    <property type="term" value="F:hydrolase activity"/>
    <property type="evidence" value="ECO:0007669"/>
    <property type="project" value="UniProtKB-KW"/>
</dbReference>
<evidence type="ECO:0000256" key="11">
    <source>
        <dbReference type="ARBA" id="ARBA00023125"/>
    </source>
</evidence>
<dbReference type="EMBL" id="CP014500">
    <property type="protein sequence ID" value="ANB11160.1"/>
    <property type="molecule type" value="Genomic_DNA"/>
</dbReference>
<dbReference type="InterPro" id="IPR047087">
    <property type="entry name" value="KU70_core_dom"/>
</dbReference>
<dbReference type="InterPro" id="IPR006164">
    <property type="entry name" value="DNA_bd_Ku70/Ku80"/>
</dbReference>
<feature type="domain" description="Ku" evidence="15">
    <location>
        <begin position="172"/>
        <end position="321"/>
    </location>
</feature>
<dbReference type="GO" id="GO:0000781">
    <property type="term" value="C:chromosome, telomeric region"/>
    <property type="evidence" value="ECO:0007669"/>
    <property type="project" value="UniProtKB-SubCell"/>
</dbReference>
<keyword evidence="4" id="KW-0158">Chromosome</keyword>
<dbReference type="GO" id="GO:0003690">
    <property type="term" value="F:double-stranded DNA binding"/>
    <property type="evidence" value="ECO:0007669"/>
    <property type="project" value="TreeGrafter"/>
</dbReference>
<protein>
    <recommendedName>
        <fullName evidence="3">DNA helicase</fullName>
        <ecNumber evidence="3">3.6.4.12</ecNumber>
    </recommendedName>
</protein>
<reference evidence="16 17" key="1">
    <citation type="submission" date="2016-02" db="EMBL/GenBank/DDBJ databases">
        <title>Complete genome sequence and transcriptome regulation of the pentose utilising yeast Sugiyamaella lignohabitans.</title>
        <authorList>
            <person name="Bellasio M."/>
            <person name="Peymann A."/>
            <person name="Valli M."/>
            <person name="Sipitzky M."/>
            <person name="Graf A."/>
            <person name="Sauer M."/>
            <person name="Marx H."/>
            <person name="Mattanovich D."/>
        </authorList>
    </citation>
    <scope>NUCLEOTIDE SEQUENCE [LARGE SCALE GENOMIC DNA]</scope>
    <source>
        <strain evidence="16 17">CBS 10342</strain>
    </source>
</reference>
<dbReference type="GO" id="GO:0006310">
    <property type="term" value="P:DNA recombination"/>
    <property type="evidence" value="ECO:0007669"/>
    <property type="project" value="UniProtKB-KW"/>
</dbReference>
<accession>A0A167C337</accession>
<keyword evidence="12" id="KW-0233">DNA recombination</keyword>
<evidence type="ECO:0000256" key="4">
    <source>
        <dbReference type="ARBA" id="ARBA00022454"/>
    </source>
</evidence>
<organism evidence="16 17">
    <name type="scientific">Sugiyamaella lignohabitans</name>
    <dbReference type="NCBI Taxonomy" id="796027"/>
    <lineage>
        <taxon>Eukaryota</taxon>
        <taxon>Fungi</taxon>
        <taxon>Dikarya</taxon>
        <taxon>Ascomycota</taxon>
        <taxon>Saccharomycotina</taxon>
        <taxon>Dipodascomycetes</taxon>
        <taxon>Dipodascales</taxon>
        <taxon>Trichomonascaceae</taxon>
        <taxon>Sugiyamaella</taxon>
    </lineage>
</organism>
<evidence type="ECO:0000256" key="3">
    <source>
        <dbReference type="ARBA" id="ARBA00012551"/>
    </source>
</evidence>
<dbReference type="InterPro" id="IPR036465">
    <property type="entry name" value="vWFA_dom_sf"/>
</dbReference>
<gene>
    <name evidence="16" type="primary">YKU70</name>
    <name evidence="16" type="ORF">AWJ20_3961</name>
</gene>
<dbReference type="Proteomes" id="UP000189580">
    <property type="component" value="Chromosome c"/>
</dbReference>
<evidence type="ECO:0000256" key="7">
    <source>
        <dbReference type="ARBA" id="ARBA00022801"/>
    </source>
</evidence>
<dbReference type="GeneID" id="30036040"/>
<dbReference type="Gene3D" id="3.40.50.410">
    <property type="entry name" value="von Willebrand factor, type A domain"/>
    <property type="match status" value="1"/>
</dbReference>